<gene>
    <name evidence="2" type="ORF">M9189_00725</name>
</gene>
<feature type="region of interest" description="Disordered" evidence="1">
    <location>
        <begin position="34"/>
        <end position="67"/>
    </location>
</feature>
<feature type="compositionally biased region" description="Basic and acidic residues" evidence="1">
    <location>
        <begin position="34"/>
        <end position="47"/>
    </location>
</feature>
<dbReference type="Proteomes" id="UP001056426">
    <property type="component" value="Chromosome"/>
</dbReference>
<evidence type="ECO:0000313" key="2">
    <source>
        <dbReference type="EMBL" id="URW79882.1"/>
    </source>
</evidence>
<reference evidence="2" key="2">
    <citation type="submission" date="2022-06" db="EMBL/GenBank/DDBJ databases">
        <title>Xiashengella guii gen. nov. sp. nov., a bacterium isolated form anaerobic digestion tank.</title>
        <authorList>
            <person name="Huang H."/>
        </authorList>
    </citation>
    <scope>NUCLEOTIDE SEQUENCE</scope>
    <source>
        <strain evidence="2">Ai-910</strain>
    </source>
</reference>
<accession>A0A9J6ZPQ8</accession>
<evidence type="ECO:0000256" key="1">
    <source>
        <dbReference type="SAM" id="MobiDB-lite"/>
    </source>
</evidence>
<reference evidence="2" key="1">
    <citation type="submission" date="2022-05" db="EMBL/GenBank/DDBJ databases">
        <authorList>
            <person name="Sun X."/>
        </authorList>
    </citation>
    <scope>NUCLEOTIDE SEQUENCE</scope>
    <source>
        <strain evidence="2">Ai-910</strain>
    </source>
</reference>
<dbReference type="EMBL" id="CP098400">
    <property type="protein sequence ID" value="URW79882.1"/>
    <property type="molecule type" value="Genomic_DNA"/>
</dbReference>
<proteinExistence type="predicted"/>
<organism evidence="2 3">
    <name type="scientific">Xiashengella succiniciproducens</name>
    <dbReference type="NCBI Taxonomy" id="2949635"/>
    <lineage>
        <taxon>Bacteria</taxon>
        <taxon>Pseudomonadati</taxon>
        <taxon>Bacteroidota</taxon>
        <taxon>Bacteroidia</taxon>
        <taxon>Marinilabiliales</taxon>
        <taxon>Marinilabiliaceae</taxon>
        <taxon>Xiashengella</taxon>
    </lineage>
</organism>
<keyword evidence="3" id="KW-1185">Reference proteome</keyword>
<dbReference type="RefSeq" id="WP_250723994.1">
    <property type="nucleotide sequence ID" value="NZ_CP098400.1"/>
</dbReference>
<protein>
    <submittedName>
        <fullName evidence="2">Uncharacterized protein</fullName>
    </submittedName>
</protein>
<sequence length="321" mass="35831">MKRIAGFTLIVLLVLPVQVEAQFSIFRKRSSADRATRDLEKRQRDAGEQNAFNAVQPMGRGSDTQRDDHLWSSETAYTAINRTGNISITTPSRLGIHHKTEIQSMLGAFYFVPNILVKHRWHTGKQLWWATRHGVYFPSNGLTWAQKRGFSSVIDTTISVSQVIAIRNELIVSKPVGNKLSCVPGQPFLIITAGLALDYSSTLSGHNVKPIDEHILGARSTALIGDGLLIIARIRADAQLTEDMIVEGGFRFLTGENSISDVIEHHAALNYRLTNNITVSPGYIVSFGNLGNSNPQLYPFFDLTWYFGQKPRRHISLFGRN</sequence>
<evidence type="ECO:0000313" key="3">
    <source>
        <dbReference type="Proteomes" id="UP001056426"/>
    </source>
</evidence>
<name>A0A9J6ZPQ8_9BACT</name>
<dbReference type="KEGG" id="alkq:M9189_00725"/>
<dbReference type="AlphaFoldDB" id="A0A9J6ZPQ8"/>